<gene>
    <name evidence="2" type="ORF">ACFOX3_13625</name>
</gene>
<dbReference type="InterPro" id="IPR011059">
    <property type="entry name" value="Metal-dep_hydrolase_composite"/>
</dbReference>
<feature type="domain" description="Amidohydrolase-related" evidence="1">
    <location>
        <begin position="349"/>
        <end position="451"/>
    </location>
</feature>
<dbReference type="PANTHER" id="PTHR43135:SF3">
    <property type="entry name" value="ALPHA-D-RIBOSE 1-METHYLPHOSPHONATE 5-TRIPHOSPHATE DIPHOSPHATASE"/>
    <property type="match status" value="1"/>
</dbReference>
<dbReference type="Gene3D" id="3.30.110.90">
    <property type="entry name" value="Amidohydrolase"/>
    <property type="match status" value="1"/>
</dbReference>
<accession>A0ABV8V628</accession>
<comment type="caution">
    <text evidence="2">The sequence shown here is derived from an EMBL/GenBank/DDBJ whole genome shotgun (WGS) entry which is preliminary data.</text>
</comment>
<sequence>MLATRNLSSPTSLLLKRGFITGASLLGLVALLILGSIPAAWLDRPQDLPPVPVAKSYVLDNVHTLDVEHGKLNRHQQLTIRAGRITAIQPAGAAADPALTVIDGAGRYVTPGLTDMHVHLYDRKDLLLNLAYGVTSVRNLRGLPMHLRWRQELRQQQWLGANLYTASPVLDGPRYAHALQQVVRSPDHGRALVKRYKAMGYDLIKAYGYLPDDILQAVLAEAKASNIPVAKHGPFQFSDLPVQALAGLQSLEHVEDIFQGPLNYQFDQALLRTAIEQLRQIDPVITPTLATFNQLTEISDKKLAYVETLPLARFNRFFRELNELYVINRWLDAKREQADWNIKERDFLFTIVRELDSAGIRLLVGSDAGTLYLTAGLATHEEMQLLQQAGLSPARVIQAATINAARAMGIDANNGSIAVGKIADLVLSSHSPLEDVTGLQTPSAVIKQGHWLAEADLERLKKSGENPSHWYPSLGRLLEDILSRLLH</sequence>
<dbReference type="InterPro" id="IPR032466">
    <property type="entry name" value="Metal_Hydrolase"/>
</dbReference>
<dbReference type="PANTHER" id="PTHR43135">
    <property type="entry name" value="ALPHA-D-RIBOSE 1-METHYLPHOSPHONATE 5-TRIPHOSPHATE DIPHOSPHATASE"/>
    <property type="match status" value="1"/>
</dbReference>
<proteinExistence type="predicted"/>
<dbReference type="Proteomes" id="UP001595840">
    <property type="component" value="Unassembled WGS sequence"/>
</dbReference>
<dbReference type="InterPro" id="IPR006680">
    <property type="entry name" value="Amidohydro-rel"/>
</dbReference>
<dbReference type="Pfam" id="PF01979">
    <property type="entry name" value="Amidohydro_1"/>
    <property type="match status" value="1"/>
</dbReference>
<evidence type="ECO:0000313" key="2">
    <source>
        <dbReference type="EMBL" id="MFC4363350.1"/>
    </source>
</evidence>
<evidence type="ECO:0000259" key="1">
    <source>
        <dbReference type="Pfam" id="PF01979"/>
    </source>
</evidence>
<dbReference type="SUPFAM" id="SSF51556">
    <property type="entry name" value="Metallo-dependent hydrolases"/>
    <property type="match status" value="1"/>
</dbReference>
<reference evidence="3" key="1">
    <citation type="journal article" date="2019" name="Int. J. Syst. Evol. Microbiol.">
        <title>The Global Catalogue of Microorganisms (GCM) 10K type strain sequencing project: providing services to taxonomists for standard genome sequencing and annotation.</title>
        <authorList>
            <consortium name="The Broad Institute Genomics Platform"/>
            <consortium name="The Broad Institute Genome Sequencing Center for Infectious Disease"/>
            <person name="Wu L."/>
            <person name="Ma J."/>
        </authorList>
    </citation>
    <scope>NUCLEOTIDE SEQUENCE [LARGE SCALE GENOMIC DNA]</scope>
    <source>
        <strain evidence="3">CECT 8570</strain>
    </source>
</reference>
<dbReference type="Gene3D" id="1.20.58.520">
    <property type="entry name" value="Amidohydrolase"/>
    <property type="match status" value="1"/>
</dbReference>
<name>A0ABV8V628_9GAMM</name>
<dbReference type="SUPFAM" id="SSF51338">
    <property type="entry name" value="Composite domain of metallo-dependent hydrolases"/>
    <property type="match status" value="1"/>
</dbReference>
<dbReference type="Gene3D" id="3.40.50.10910">
    <property type="entry name" value="Amidohydrolase"/>
    <property type="match status" value="1"/>
</dbReference>
<dbReference type="Gene3D" id="2.30.40.10">
    <property type="entry name" value="Urease, subunit C, domain 1"/>
    <property type="match status" value="1"/>
</dbReference>
<organism evidence="2 3">
    <name type="scientific">Simiduia curdlanivorans</name>
    <dbReference type="NCBI Taxonomy" id="1492769"/>
    <lineage>
        <taxon>Bacteria</taxon>
        <taxon>Pseudomonadati</taxon>
        <taxon>Pseudomonadota</taxon>
        <taxon>Gammaproteobacteria</taxon>
        <taxon>Cellvibrionales</taxon>
        <taxon>Cellvibrionaceae</taxon>
        <taxon>Simiduia</taxon>
    </lineage>
</organism>
<dbReference type="EMBL" id="JBHSCX010000020">
    <property type="protein sequence ID" value="MFC4363350.1"/>
    <property type="molecule type" value="Genomic_DNA"/>
</dbReference>
<dbReference type="InterPro" id="IPR051781">
    <property type="entry name" value="Metallo-dep_Hydrolase"/>
</dbReference>
<keyword evidence="3" id="KW-1185">Reference proteome</keyword>
<dbReference type="RefSeq" id="WP_290261081.1">
    <property type="nucleotide sequence ID" value="NZ_JAUFQG010000004.1"/>
</dbReference>
<evidence type="ECO:0000313" key="3">
    <source>
        <dbReference type="Proteomes" id="UP001595840"/>
    </source>
</evidence>
<protein>
    <submittedName>
        <fullName evidence="2">Amidohydrolase family protein</fullName>
    </submittedName>
</protein>